<dbReference type="Proteomes" id="UP000325286">
    <property type="component" value="Chromosome"/>
</dbReference>
<dbReference type="Gene3D" id="3.40.720.10">
    <property type="entry name" value="Alkaline Phosphatase, subunit A"/>
    <property type="match status" value="1"/>
</dbReference>
<name>A0A5B9QUA2_9BACT</name>
<dbReference type="AlphaFoldDB" id="A0A5B9QUA2"/>
<evidence type="ECO:0008006" key="3">
    <source>
        <dbReference type="Google" id="ProtNLM"/>
    </source>
</evidence>
<dbReference type="SUPFAM" id="SSF53649">
    <property type="entry name" value="Alkaline phosphatase-like"/>
    <property type="match status" value="1"/>
</dbReference>
<dbReference type="EMBL" id="CP042914">
    <property type="protein sequence ID" value="QEG42584.1"/>
    <property type="molecule type" value="Genomic_DNA"/>
</dbReference>
<proteinExistence type="predicted"/>
<dbReference type="InterPro" id="IPR010869">
    <property type="entry name" value="DUF1501"/>
</dbReference>
<dbReference type="KEGG" id="rul:UC8_46260"/>
<dbReference type="Pfam" id="PF07394">
    <property type="entry name" value="DUF1501"/>
    <property type="match status" value="1"/>
</dbReference>
<evidence type="ECO:0000313" key="2">
    <source>
        <dbReference type="Proteomes" id="UP000325286"/>
    </source>
</evidence>
<accession>A0A5B9QUA2</accession>
<evidence type="ECO:0000313" key="1">
    <source>
        <dbReference type="EMBL" id="QEG42584.1"/>
    </source>
</evidence>
<dbReference type="RefSeq" id="WP_068141988.1">
    <property type="nucleotide sequence ID" value="NZ_CP042914.1"/>
</dbReference>
<sequence length="478" mass="52465">MEPLEAFLHNQSRRQWLARTASGAMGALGVAAMADLASADSAAVPHFPPMAKRVIYLFQEGGPSHLDTYDYKPQMKALDGQDLRKMPDIHQGQRLTGMTASQGSLPLRQSPFKFQQHPNRQDGVQLSELLPHTGGVAEDICFIRSMHTDAINHGPAVTLMQTGSQLAGRPTMGAWLSYGLGSESKELPAFVVLVSQGVGQMQALLSRYWGSAFLPSEHQGVRLRSSADTVLFLKDPDGMSRDDRRQMLDLVAKINQADAERNGDSEVLARVAQYEMAFRMQSAVPDLTDISNETEASLALYGPHATKPGSFANNCLLARRLAERGVRFIQLYHRGWDSHGNVPRDLPAQCGDVDQPQAGLLRDLKQRGMLEDTLVIWGGEFGRTSYAQGPKGATFGRDHHPRCFTVWMAGGGIKPGIVHGATDEVGYNVAENPVHVHDLHATVLKCLGIDHTKLTHRYQGRDFRLTDVHGKVVKDILA</sequence>
<dbReference type="PANTHER" id="PTHR43737:SF1">
    <property type="entry name" value="DUF1501 DOMAIN-CONTAINING PROTEIN"/>
    <property type="match status" value="1"/>
</dbReference>
<dbReference type="InterPro" id="IPR006311">
    <property type="entry name" value="TAT_signal"/>
</dbReference>
<dbReference type="PANTHER" id="PTHR43737">
    <property type="entry name" value="BLL7424 PROTEIN"/>
    <property type="match status" value="1"/>
</dbReference>
<protein>
    <recommendedName>
        <fullName evidence="3">Sulfatase</fullName>
    </recommendedName>
</protein>
<keyword evidence="2" id="KW-1185">Reference proteome</keyword>
<organism evidence="1 2">
    <name type="scientific">Roseimaritima ulvae</name>
    <dbReference type="NCBI Taxonomy" id="980254"/>
    <lineage>
        <taxon>Bacteria</taxon>
        <taxon>Pseudomonadati</taxon>
        <taxon>Planctomycetota</taxon>
        <taxon>Planctomycetia</taxon>
        <taxon>Pirellulales</taxon>
        <taxon>Pirellulaceae</taxon>
        <taxon>Roseimaritima</taxon>
    </lineage>
</organism>
<dbReference type="PROSITE" id="PS51318">
    <property type="entry name" value="TAT"/>
    <property type="match status" value="1"/>
</dbReference>
<reference evidence="1 2" key="1">
    <citation type="submission" date="2019-08" db="EMBL/GenBank/DDBJ databases">
        <title>Deep-cultivation of Planctomycetes and their phenomic and genomic characterization uncovers novel biology.</title>
        <authorList>
            <person name="Wiegand S."/>
            <person name="Jogler M."/>
            <person name="Boedeker C."/>
            <person name="Pinto D."/>
            <person name="Vollmers J."/>
            <person name="Rivas-Marin E."/>
            <person name="Kohn T."/>
            <person name="Peeters S.H."/>
            <person name="Heuer A."/>
            <person name="Rast P."/>
            <person name="Oberbeckmann S."/>
            <person name="Bunk B."/>
            <person name="Jeske O."/>
            <person name="Meyerdierks A."/>
            <person name="Storesund J.E."/>
            <person name="Kallscheuer N."/>
            <person name="Luecker S."/>
            <person name="Lage O.M."/>
            <person name="Pohl T."/>
            <person name="Merkel B.J."/>
            <person name="Hornburger P."/>
            <person name="Mueller R.-W."/>
            <person name="Bruemmer F."/>
            <person name="Labrenz M."/>
            <person name="Spormann A.M."/>
            <person name="Op den Camp H."/>
            <person name="Overmann J."/>
            <person name="Amann R."/>
            <person name="Jetten M.S.M."/>
            <person name="Mascher T."/>
            <person name="Medema M.H."/>
            <person name="Devos D.P."/>
            <person name="Kaster A.-K."/>
            <person name="Ovreas L."/>
            <person name="Rohde M."/>
            <person name="Galperin M.Y."/>
            <person name="Jogler C."/>
        </authorList>
    </citation>
    <scope>NUCLEOTIDE SEQUENCE [LARGE SCALE GENOMIC DNA]</scope>
    <source>
        <strain evidence="1 2">UC8</strain>
    </source>
</reference>
<gene>
    <name evidence="1" type="ORF">UC8_46260</name>
</gene>
<dbReference type="InterPro" id="IPR017850">
    <property type="entry name" value="Alkaline_phosphatase_core_sf"/>
</dbReference>